<comment type="caution">
    <text evidence="18">The sequence shown here is derived from an EMBL/GenBank/DDBJ whole genome shotgun (WGS) entry which is preliminary data.</text>
</comment>
<evidence type="ECO:0000256" key="4">
    <source>
        <dbReference type="ARBA" id="ARBA00022473"/>
    </source>
</evidence>
<dbReference type="PROSITE" id="PS50025">
    <property type="entry name" value="LAM_G_DOMAIN"/>
    <property type="match status" value="3"/>
</dbReference>
<dbReference type="Pfam" id="PF02210">
    <property type="entry name" value="Laminin_G_2"/>
    <property type="match status" value="3"/>
</dbReference>
<dbReference type="GO" id="GO:0007219">
    <property type="term" value="P:Notch signaling pathway"/>
    <property type="evidence" value="ECO:0007669"/>
    <property type="project" value="TreeGrafter"/>
</dbReference>
<dbReference type="InterPro" id="IPR013320">
    <property type="entry name" value="ConA-like_dom_sf"/>
</dbReference>
<evidence type="ECO:0000256" key="1">
    <source>
        <dbReference type="ARBA" id="ARBA00004245"/>
    </source>
</evidence>
<dbReference type="FunFam" id="2.10.25.10:FF:000080">
    <property type="entry name" value="Neurogenic locus notch 1"/>
    <property type="match status" value="1"/>
</dbReference>
<organism evidence="18 19">
    <name type="scientific">Potamilus streckersoni</name>
    <dbReference type="NCBI Taxonomy" id="2493646"/>
    <lineage>
        <taxon>Eukaryota</taxon>
        <taxon>Metazoa</taxon>
        <taxon>Spiralia</taxon>
        <taxon>Lophotrochozoa</taxon>
        <taxon>Mollusca</taxon>
        <taxon>Bivalvia</taxon>
        <taxon>Autobranchia</taxon>
        <taxon>Heteroconchia</taxon>
        <taxon>Palaeoheterodonta</taxon>
        <taxon>Unionida</taxon>
        <taxon>Unionoidea</taxon>
        <taxon>Unionidae</taxon>
        <taxon>Ambleminae</taxon>
        <taxon>Lampsilini</taxon>
        <taxon>Potamilus</taxon>
    </lineage>
</organism>
<dbReference type="GO" id="GO:0071944">
    <property type="term" value="C:cell periphery"/>
    <property type="evidence" value="ECO:0007669"/>
    <property type="project" value="UniProtKB-ARBA"/>
</dbReference>
<dbReference type="GO" id="GO:0005112">
    <property type="term" value="F:Notch binding"/>
    <property type="evidence" value="ECO:0007669"/>
    <property type="project" value="TreeGrafter"/>
</dbReference>
<evidence type="ECO:0000256" key="12">
    <source>
        <dbReference type="ARBA" id="ARBA00023212"/>
    </source>
</evidence>
<evidence type="ECO:0000256" key="10">
    <source>
        <dbReference type="ARBA" id="ARBA00023157"/>
    </source>
</evidence>
<feature type="domain" description="EGF-like" evidence="17">
    <location>
        <begin position="514"/>
        <end position="550"/>
    </location>
</feature>
<dbReference type="SMART" id="SM00282">
    <property type="entry name" value="LamG"/>
    <property type="match status" value="3"/>
</dbReference>
<name>A0AAE0T8N3_9BIVA</name>
<feature type="domain" description="EGF-like" evidence="17">
    <location>
        <begin position="6"/>
        <end position="42"/>
    </location>
</feature>
<dbReference type="PROSITE" id="PS01186">
    <property type="entry name" value="EGF_2"/>
    <property type="match status" value="12"/>
</dbReference>
<evidence type="ECO:0000256" key="5">
    <source>
        <dbReference type="ARBA" id="ARBA00022490"/>
    </source>
</evidence>
<dbReference type="EMBL" id="JAEAOA010000137">
    <property type="protein sequence ID" value="KAK3605275.1"/>
    <property type="molecule type" value="Genomic_DNA"/>
</dbReference>
<feature type="domain" description="EGF-like" evidence="17">
    <location>
        <begin position="814"/>
        <end position="853"/>
    </location>
</feature>
<keyword evidence="4" id="KW-0217">Developmental protein</keyword>
<sequence length="1594" mass="174895">MNCEVNINDCDPQPCQNGGTCQDLVHNYICICQPGFTGKNCTEDVKECFSSPCLYDGTCTEPFTNGYYCQCAAGIKGHNCEIILAASFSGSNYVRLNPLISSPGSKLRWSLQEQSQGNNESRRHIRSSQEDILAQMTFSITTSVLEGLLLLATGTSSIGSQHLLILEFYKNSLVCSLTFGLWSQSASLPIQLTENNIYQLNIKITISSLKTNLTIDSKVCTKGENCLISFDNREMASLNSYLLLGGFDSMTPLIRSKLQSKNGFVGCIENVSINGNDINLHPTSLKLPLSLLPSIGCKAHNSCSSEYCMNGGQCVDMWTSIYCQCHIGYTGERCQLQNMAHFDTESFLHFGGFSIVTELSLWISAQEPSGLNMDEMALVLDNGQLVLHMVVNQEGYMAKVGKNLSNGEWYLITLQFDQGQYRFYVSGELNGSFASAMGTVGYFLDVQMPLFIGQLHDHPTLDKWKIRASTWPTIKSFRGCIRDIKINKKPLDLQTATLSVFGNDPAPPIPGCTREEVCYPNPCYHGAICKGSWEGHICNCYMGFTGQNCTEALSATFNGRKSYVEIRMDRTLFSFGDSGSFQFRTREQTTTLMLVKFLGQIEEVKDSIEFRLYRGNLQVVASFNEVTSKIFYSNMSDADWHTVVWGRKGTSLEVVSGNNTMLLLAGFDPFKSQQNSTIVIYLGAKPFHPGDTSFMVGYFKGCLKNVTFNNKYVNLWDPLSSQIGLNVTLSSIANNCHSDNLCDPSPCPSNAYCQNQWNLYSCSCKEGWQGMNCTQSVDDCVQTLCQNGGACIDGHMTYTCDCLPGYTGSHCESVYKICDSIPCQNLNSINCTDIFPEEYICHCKPGWAGKTCGTEINECQSNPCANGGLCSDIFNGFLCDCPKDFFGERCENRYICSSAPCFNHGTCVANSNNTDFNCSCQPQYSGKQCQIFDFCFNNGCQNNATCLNNEHGFTCECKPGFYGAFCQFIDHCHIQPCLNLGECVNDKDSYRCLCGVIYSGHNCEITVNVCDINPCYNGATCYLNASDLARKYNCQCQEGFVGEQCETDINECHSNPCHNGATCLESSQKEVGHFFPGFKCKCLDGYYGNRCENETNECLSNPCRNNGTCEDVLNAFKCNCPQWFSGADCGVDNRRCASAPCQNGATCQDSSSNYSCICPIGFAGSLCEINIDDCLVNKCRNGAECEDLLNAYTCHCLPGYSGQYCESIVDSCFSQPCKNNGKCNYMGLCDCSDVVSKCGGHNESCQIELCQQKVSCQVRTSSNTCNCSDTGYHGNTCSEDTNECSIAGICQHGGICTNTIGSFICDCSNTGFGGSQCNEDIDECSLTNPCFNGGVCKNFVGSFLCICPAGWTGQTCGQNIDDCINQPCQHDGHCSDAINGFICNCTGTGFQGPACEININDCIENPCLNNGLCVDGVNTYTCDCSSTGFHGNKCENEINGCENSPCQNNGTCHKSNSLYICNCSDTGYTGNNCDVDLDECIEKVHKCGSGSTCLNIIGTYSCICPDGRTGQLCDTNLEASQKEVIMAEEKRTAVIVSVTVTVIVITSLVMYLLWYLRKSRRMKGRYMPSEVEQNAVLGIPLENMIDPMNGERLI</sequence>
<feature type="domain" description="EGF-like" evidence="17">
    <location>
        <begin position="892"/>
        <end position="930"/>
    </location>
</feature>
<feature type="transmembrane region" description="Helical" evidence="15">
    <location>
        <begin position="1533"/>
        <end position="1556"/>
    </location>
</feature>
<feature type="disulfide bond" evidence="14">
    <location>
        <begin position="843"/>
        <end position="852"/>
    </location>
</feature>
<evidence type="ECO:0000256" key="7">
    <source>
        <dbReference type="ARBA" id="ARBA00022536"/>
    </source>
</evidence>
<evidence type="ECO:0000256" key="2">
    <source>
        <dbReference type="ARBA" id="ARBA00004316"/>
    </source>
</evidence>
<keyword evidence="15" id="KW-0472">Membrane</keyword>
<dbReference type="PANTHER" id="PTHR12916:SF4">
    <property type="entry name" value="UNINFLATABLE, ISOFORM C"/>
    <property type="match status" value="1"/>
</dbReference>
<feature type="disulfide bond" evidence="14">
    <location>
        <begin position="1036"/>
        <end position="1045"/>
    </location>
</feature>
<reference evidence="18" key="1">
    <citation type="journal article" date="2021" name="Genome Biol. Evol.">
        <title>A High-Quality Reference Genome for a Parasitic Bivalve with Doubly Uniparental Inheritance (Bivalvia: Unionida).</title>
        <authorList>
            <person name="Smith C.H."/>
        </authorList>
    </citation>
    <scope>NUCLEOTIDE SEQUENCE</scope>
    <source>
        <strain evidence="18">CHS0354</strain>
    </source>
</reference>
<accession>A0AAE0T8N3</accession>
<feature type="disulfide bond" evidence="14">
    <location>
        <begin position="901"/>
        <end position="918"/>
    </location>
</feature>
<evidence type="ECO:0000256" key="14">
    <source>
        <dbReference type="PROSITE-ProRule" id="PRU00076"/>
    </source>
</evidence>
<feature type="disulfide bond" evidence="14">
    <location>
        <begin position="920"/>
        <end position="929"/>
    </location>
</feature>
<feature type="domain" description="EGF-like" evidence="17">
    <location>
        <begin position="1320"/>
        <end position="1357"/>
    </location>
</feature>
<feature type="domain" description="EGF-like" evidence="17">
    <location>
        <begin position="1170"/>
        <end position="1206"/>
    </location>
</feature>
<reference evidence="18" key="2">
    <citation type="journal article" date="2021" name="Genome Biol. Evol.">
        <title>Developing a high-quality reference genome for a parasitic bivalve with doubly uniparental inheritance (Bivalvia: Unionida).</title>
        <authorList>
            <person name="Smith C.H."/>
        </authorList>
    </citation>
    <scope>NUCLEOTIDE SEQUENCE</scope>
    <source>
        <strain evidence="18">CHS0354</strain>
        <tissue evidence="18">Mantle</tissue>
    </source>
</reference>
<feature type="domain" description="EGF-like" evidence="17">
    <location>
        <begin position="968"/>
        <end position="1004"/>
    </location>
</feature>
<feature type="domain" description="EGF-like" evidence="17">
    <location>
        <begin position="1359"/>
        <end position="1396"/>
    </location>
</feature>
<dbReference type="Proteomes" id="UP001195483">
    <property type="component" value="Unassembled WGS sequence"/>
</dbReference>
<keyword evidence="8" id="KW-0732">Signal</keyword>
<dbReference type="GO" id="GO:0042995">
    <property type="term" value="C:cell projection"/>
    <property type="evidence" value="ECO:0007669"/>
    <property type="project" value="UniProtKB-SubCell"/>
</dbReference>
<dbReference type="Pfam" id="PF07645">
    <property type="entry name" value="EGF_CA"/>
    <property type="match status" value="3"/>
</dbReference>
<dbReference type="PROSITE" id="PS00010">
    <property type="entry name" value="ASX_HYDROXYL"/>
    <property type="match status" value="14"/>
</dbReference>
<evidence type="ECO:0000259" key="17">
    <source>
        <dbReference type="PROSITE" id="PS50026"/>
    </source>
</evidence>
<feature type="domain" description="EGF-like" evidence="17">
    <location>
        <begin position="855"/>
        <end position="891"/>
    </location>
</feature>
<evidence type="ECO:0000256" key="13">
    <source>
        <dbReference type="ARBA" id="ARBA00023273"/>
    </source>
</evidence>
<keyword evidence="15" id="KW-0812">Transmembrane</keyword>
<dbReference type="PROSITE" id="PS00022">
    <property type="entry name" value="EGF_1"/>
    <property type="match status" value="18"/>
</dbReference>
<feature type="disulfide bond" evidence="14">
    <location>
        <begin position="1196"/>
        <end position="1205"/>
    </location>
</feature>
<feature type="domain" description="EGF-like" evidence="17">
    <location>
        <begin position="1437"/>
        <end position="1474"/>
    </location>
</feature>
<evidence type="ECO:0000256" key="3">
    <source>
        <dbReference type="ARBA" id="ARBA00004613"/>
    </source>
</evidence>
<dbReference type="GO" id="GO:0005576">
    <property type="term" value="C:extracellular region"/>
    <property type="evidence" value="ECO:0007669"/>
    <property type="project" value="UniProtKB-SubCell"/>
</dbReference>
<dbReference type="PROSITE" id="PS50026">
    <property type="entry name" value="EGF_3"/>
    <property type="match status" value="23"/>
</dbReference>
<keyword evidence="11" id="KW-0325">Glycoprotein</keyword>
<dbReference type="InterPro" id="IPR001791">
    <property type="entry name" value="Laminin_G"/>
</dbReference>
<feature type="domain" description="EGF-like" evidence="17">
    <location>
        <begin position="1048"/>
        <end position="1092"/>
    </location>
</feature>
<dbReference type="GO" id="GO:0005856">
    <property type="term" value="C:cytoskeleton"/>
    <property type="evidence" value="ECO:0007669"/>
    <property type="project" value="UniProtKB-SubCell"/>
</dbReference>
<feature type="domain" description="EGF-like" evidence="17">
    <location>
        <begin position="1132"/>
        <end position="1168"/>
    </location>
</feature>
<feature type="domain" description="EGF-like" evidence="17">
    <location>
        <begin position="1006"/>
        <end position="1046"/>
    </location>
</feature>
<feature type="disulfide bond" evidence="14">
    <location>
        <begin position="32"/>
        <end position="41"/>
    </location>
</feature>
<evidence type="ECO:0000256" key="9">
    <source>
        <dbReference type="ARBA" id="ARBA00022737"/>
    </source>
</evidence>
<protein>
    <recommendedName>
        <fullName evidence="20">CRUMBS</fullName>
    </recommendedName>
</protein>
<keyword evidence="10 14" id="KW-1015">Disulfide bond</keyword>
<dbReference type="InterPro" id="IPR018097">
    <property type="entry name" value="EGF_Ca-bd_CS"/>
</dbReference>
<dbReference type="FunFam" id="2.10.25.10:FF:000117">
    <property type="entry name" value="Delta-like protein"/>
    <property type="match status" value="1"/>
</dbReference>
<dbReference type="CDD" id="cd00054">
    <property type="entry name" value="EGF_CA"/>
    <property type="match status" value="16"/>
</dbReference>
<feature type="domain" description="Laminin G" evidence="16">
    <location>
        <begin position="114"/>
        <end position="297"/>
    </location>
</feature>
<feature type="disulfide bond" evidence="14">
    <location>
        <begin position="540"/>
        <end position="549"/>
    </location>
</feature>
<feature type="domain" description="EGF-like" evidence="17">
    <location>
        <begin position="44"/>
        <end position="81"/>
    </location>
</feature>
<feature type="disulfide bond" evidence="14">
    <location>
        <begin position="71"/>
        <end position="80"/>
    </location>
</feature>
<dbReference type="FunFam" id="2.10.25.10:FF:000122">
    <property type="entry name" value="Protein crumbs homolog 2"/>
    <property type="match status" value="1"/>
</dbReference>
<keyword evidence="9" id="KW-0677">Repeat</keyword>
<dbReference type="SUPFAM" id="SSF49899">
    <property type="entry name" value="Concanavalin A-like lectins/glucanases"/>
    <property type="match status" value="3"/>
</dbReference>
<feature type="disulfide bond" evidence="14">
    <location>
        <begin position="764"/>
        <end position="773"/>
    </location>
</feature>
<feature type="domain" description="EGF-like" evidence="17">
    <location>
        <begin position="1476"/>
        <end position="1514"/>
    </location>
</feature>
<feature type="disulfide bond" evidence="14">
    <location>
        <begin position="1504"/>
        <end position="1513"/>
    </location>
</feature>
<evidence type="ECO:0008006" key="20">
    <source>
        <dbReference type="Google" id="ProtNLM"/>
    </source>
</evidence>
<dbReference type="InterPro" id="IPR049883">
    <property type="entry name" value="NOTCH1_EGF-like"/>
</dbReference>
<dbReference type="Gene3D" id="2.10.25.10">
    <property type="entry name" value="Laminin"/>
    <property type="match status" value="22"/>
</dbReference>
<evidence type="ECO:0000256" key="15">
    <source>
        <dbReference type="SAM" id="Phobius"/>
    </source>
</evidence>
<feature type="domain" description="EGF-like" evidence="17">
    <location>
        <begin position="1398"/>
        <end position="1435"/>
    </location>
</feature>
<feature type="domain" description="EGF-like" evidence="17">
    <location>
        <begin position="776"/>
        <end position="812"/>
    </location>
</feature>
<dbReference type="InterPro" id="IPR001881">
    <property type="entry name" value="EGF-like_Ca-bd_dom"/>
</dbReference>
<feature type="disulfide bond" evidence="14">
    <location>
        <begin position="881"/>
        <end position="890"/>
    </location>
</feature>
<feature type="domain" description="EGF-like" evidence="17">
    <location>
        <begin position="1241"/>
        <end position="1278"/>
    </location>
</feature>
<feature type="domain" description="Laminin G" evidence="16">
    <location>
        <begin position="326"/>
        <end position="512"/>
    </location>
</feature>
<dbReference type="SMART" id="SM00181">
    <property type="entry name" value="EGF"/>
    <property type="match status" value="23"/>
</dbReference>
<dbReference type="Pfam" id="PF00008">
    <property type="entry name" value="EGF"/>
    <property type="match status" value="13"/>
</dbReference>
<dbReference type="InterPro" id="IPR000742">
    <property type="entry name" value="EGF"/>
</dbReference>
<feature type="domain" description="EGF-like" evidence="17">
    <location>
        <begin position="1280"/>
        <end position="1318"/>
    </location>
</feature>
<feature type="domain" description="EGF-like" evidence="17">
    <location>
        <begin position="299"/>
        <end position="335"/>
    </location>
</feature>
<comment type="subcellular location">
    <subcellularLocation>
        <location evidence="2">Cell projection</location>
    </subcellularLocation>
    <subcellularLocation>
        <location evidence="1">Cytoplasm</location>
        <location evidence="1">Cytoskeleton</location>
    </subcellularLocation>
    <subcellularLocation>
        <location evidence="3">Secreted</location>
    </subcellularLocation>
</comment>
<feature type="disulfide bond" evidence="14">
    <location>
        <begin position="325"/>
        <end position="334"/>
    </location>
</feature>
<dbReference type="GO" id="GO:0007399">
    <property type="term" value="P:nervous system development"/>
    <property type="evidence" value="ECO:0007669"/>
    <property type="project" value="UniProtKB-ARBA"/>
</dbReference>
<feature type="domain" description="EGF-like" evidence="17">
    <location>
        <begin position="1094"/>
        <end position="1130"/>
    </location>
</feature>
<keyword evidence="6" id="KW-0964">Secreted</keyword>
<evidence type="ECO:0000256" key="8">
    <source>
        <dbReference type="ARBA" id="ARBA00022729"/>
    </source>
</evidence>
<comment type="caution">
    <text evidence="14">Lacks conserved residue(s) required for the propagation of feature annotation.</text>
</comment>
<feature type="disulfide bond" evidence="14">
    <location>
        <begin position="1158"/>
        <end position="1167"/>
    </location>
</feature>
<dbReference type="CDD" id="cd00110">
    <property type="entry name" value="LamG"/>
    <property type="match status" value="2"/>
</dbReference>
<evidence type="ECO:0000256" key="11">
    <source>
        <dbReference type="ARBA" id="ARBA00023180"/>
    </source>
</evidence>
<evidence type="ECO:0000313" key="19">
    <source>
        <dbReference type="Proteomes" id="UP001195483"/>
    </source>
</evidence>
<dbReference type="FunFam" id="2.10.25.10:FF:000185">
    <property type="entry name" value="basement membrane-specific heparan sulfate proteoglycan core protein-like"/>
    <property type="match status" value="1"/>
</dbReference>
<evidence type="ECO:0000256" key="6">
    <source>
        <dbReference type="ARBA" id="ARBA00022525"/>
    </source>
</evidence>
<dbReference type="SUPFAM" id="SSF57196">
    <property type="entry name" value="EGF/Laminin"/>
    <property type="match status" value="19"/>
</dbReference>
<keyword evidence="13" id="KW-0966">Cell projection</keyword>
<keyword evidence="19" id="KW-1185">Reference proteome</keyword>
<dbReference type="FunFam" id="2.10.25.10:FF:000318">
    <property type="entry name" value="Eyes shut homolog"/>
    <property type="match status" value="1"/>
</dbReference>
<feature type="disulfide bond" evidence="14">
    <location>
        <begin position="957"/>
        <end position="966"/>
    </location>
</feature>
<dbReference type="PANTHER" id="PTHR12916">
    <property type="entry name" value="CYTOCHROME C OXIDASE POLYPEPTIDE VIC-2"/>
    <property type="match status" value="1"/>
</dbReference>
<dbReference type="SMART" id="SM00179">
    <property type="entry name" value="EGF_CA"/>
    <property type="match status" value="21"/>
</dbReference>
<feature type="disulfide bond" evidence="14">
    <location>
        <begin position="1347"/>
        <end position="1356"/>
    </location>
</feature>
<feature type="domain" description="Laminin G" evidence="16">
    <location>
        <begin position="553"/>
        <end position="736"/>
    </location>
</feature>
<dbReference type="FunFam" id="2.10.25.10:FF:000066">
    <property type="entry name" value="FAT atypical cadherin 4"/>
    <property type="match status" value="1"/>
</dbReference>
<dbReference type="InterPro" id="IPR000152">
    <property type="entry name" value="EGF-type_Asp/Asn_hydroxyl_site"/>
</dbReference>
<dbReference type="FunFam" id="2.10.25.10:FF:000045">
    <property type="entry name" value="Slit guidance ligand 2"/>
    <property type="match status" value="1"/>
</dbReference>
<keyword evidence="15" id="KW-1133">Transmembrane helix</keyword>
<dbReference type="PROSITE" id="PS01187">
    <property type="entry name" value="EGF_CA"/>
    <property type="match status" value="7"/>
</dbReference>
<dbReference type="GO" id="GO:0005509">
    <property type="term" value="F:calcium ion binding"/>
    <property type="evidence" value="ECO:0007669"/>
    <property type="project" value="InterPro"/>
</dbReference>
<keyword evidence="12" id="KW-0206">Cytoskeleton</keyword>
<dbReference type="FunFam" id="2.10.25.10:FF:000472">
    <property type="entry name" value="Uncharacterized protein, isoform A"/>
    <property type="match status" value="2"/>
</dbReference>
<proteinExistence type="predicted"/>
<dbReference type="Gene3D" id="2.60.120.200">
    <property type="match status" value="3"/>
</dbReference>
<feature type="domain" description="EGF-like" evidence="17">
    <location>
        <begin position="931"/>
        <end position="967"/>
    </location>
</feature>
<evidence type="ECO:0000259" key="16">
    <source>
        <dbReference type="PROSITE" id="PS50025"/>
    </source>
</evidence>
<feature type="disulfide bond" evidence="14">
    <location>
        <begin position="994"/>
        <end position="1003"/>
    </location>
</feature>
<dbReference type="PRINTS" id="PR00010">
    <property type="entry name" value="EGFBLOOD"/>
</dbReference>
<keyword evidence="7 14" id="KW-0245">EGF-like domain</keyword>
<feature type="disulfide bond" evidence="14">
    <location>
        <begin position="802"/>
        <end position="811"/>
    </location>
</feature>
<evidence type="ECO:0000313" key="18">
    <source>
        <dbReference type="EMBL" id="KAK3605275.1"/>
    </source>
</evidence>
<feature type="disulfide bond" evidence="14">
    <location>
        <begin position="1120"/>
        <end position="1129"/>
    </location>
</feature>
<gene>
    <name evidence="18" type="ORF">CHS0354_001391</name>
</gene>
<feature type="domain" description="EGF-like" evidence="17">
    <location>
        <begin position="738"/>
        <end position="774"/>
    </location>
</feature>
<keyword evidence="5" id="KW-0963">Cytoplasm</keyword>
<feature type="disulfide bond" evidence="14">
    <location>
        <begin position="1082"/>
        <end position="1091"/>
    </location>
</feature>
<reference evidence="18" key="3">
    <citation type="submission" date="2023-05" db="EMBL/GenBank/DDBJ databases">
        <authorList>
            <person name="Smith C.H."/>
        </authorList>
    </citation>
    <scope>NUCLEOTIDE SEQUENCE</scope>
    <source>
        <strain evidence="18">CHS0354</strain>
        <tissue evidence="18">Mantle</tissue>
    </source>
</reference>